<evidence type="ECO:0000256" key="1">
    <source>
        <dbReference type="SAM" id="MobiDB-lite"/>
    </source>
</evidence>
<dbReference type="AlphaFoldDB" id="A0ABC8S4Z9"/>
<dbReference type="EMBL" id="CAUOFW020002247">
    <property type="protein sequence ID" value="CAK9152225.1"/>
    <property type="molecule type" value="Genomic_DNA"/>
</dbReference>
<proteinExistence type="predicted"/>
<dbReference type="PANTHER" id="PTHR34130:SF5">
    <property type="entry name" value="OS08G0243800 PROTEIN"/>
    <property type="match status" value="1"/>
</dbReference>
<sequence>MASKESKEPYQDLVTENTVQDDLDEAEETLSLCDLPIYNDSARYEDFSEQHQNFSSSPSDQDCFEFFSEDWIKGSSFSSENIVFCGKIIPCKEPVSEDTHKKESNKEREEHKPGLFRYPQFLIAMASKESKEPYQDLVTENTVQDDLDEAEETLSLCDLPIYNDSARYEDFSEQHQNFSSSSSSPSDQDCFEFFSEDWIKGSSFSSEKIVFCGKIIPCKEPVSEDTHKKESNKEREEHKPGLFRWTSKSLNRSKPSESRKRVSNLRYVSSSKTLSSPVPEKYRYDTHKCSKKYDRWYLFMFGLAKFPAEMELRDMRSRKIRRKSWLFRTNGGGEKGFVGRRRMKGLWGLIRALGCGGLHHTTAVASSGPALNVSEYARIDCMTRSKLG</sequence>
<reference evidence="2 3" key="1">
    <citation type="submission" date="2024-02" db="EMBL/GenBank/DDBJ databases">
        <authorList>
            <person name="Vignale AGUSTIN F."/>
            <person name="Sosa J E."/>
            <person name="Modenutti C."/>
        </authorList>
    </citation>
    <scope>NUCLEOTIDE SEQUENCE [LARGE SCALE GENOMIC DNA]</scope>
</reference>
<name>A0ABC8S4Z9_9AQUA</name>
<comment type="caution">
    <text evidence="2">The sequence shown here is derived from an EMBL/GenBank/DDBJ whole genome shotgun (WGS) entry which is preliminary data.</text>
</comment>
<gene>
    <name evidence="2" type="ORF">ILEXP_LOCUS20440</name>
</gene>
<keyword evidence="3" id="KW-1185">Reference proteome</keyword>
<evidence type="ECO:0000313" key="3">
    <source>
        <dbReference type="Proteomes" id="UP001642360"/>
    </source>
</evidence>
<protein>
    <submittedName>
        <fullName evidence="2">Uncharacterized protein</fullName>
    </submittedName>
</protein>
<evidence type="ECO:0000313" key="2">
    <source>
        <dbReference type="EMBL" id="CAK9152225.1"/>
    </source>
</evidence>
<organism evidence="2 3">
    <name type="scientific">Ilex paraguariensis</name>
    <name type="common">yerba mate</name>
    <dbReference type="NCBI Taxonomy" id="185542"/>
    <lineage>
        <taxon>Eukaryota</taxon>
        <taxon>Viridiplantae</taxon>
        <taxon>Streptophyta</taxon>
        <taxon>Embryophyta</taxon>
        <taxon>Tracheophyta</taxon>
        <taxon>Spermatophyta</taxon>
        <taxon>Magnoliopsida</taxon>
        <taxon>eudicotyledons</taxon>
        <taxon>Gunneridae</taxon>
        <taxon>Pentapetalae</taxon>
        <taxon>asterids</taxon>
        <taxon>campanulids</taxon>
        <taxon>Aquifoliales</taxon>
        <taxon>Aquifoliaceae</taxon>
        <taxon>Ilex</taxon>
    </lineage>
</organism>
<dbReference type="PANTHER" id="PTHR34130">
    <property type="entry name" value="OS08G0243800 PROTEIN"/>
    <property type="match status" value="1"/>
</dbReference>
<dbReference type="Proteomes" id="UP001642360">
    <property type="component" value="Unassembled WGS sequence"/>
</dbReference>
<feature type="region of interest" description="Disordered" evidence="1">
    <location>
        <begin position="1"/>
        <end position="21"/>
    </location>
</feature>
<accession>A0ABC8S4Z9</accession>
<feature type="compositionally biased region" description="Basic and acidic residues" evidence="1">
    <location>
        <begin position="1"/>
        <end position="10"/>
    </location>
</feature>